<name>A0A8C9WMC2_SCLFO</name>
<organism evidence="2 3">
    <name type="scientific">Scleropages formosus</name>
    <name type="common">Asian bonytongue</name>
    <name type="synonym">Osteoglossum formosum</name>
    <dbReference type="NCBI Taxonomy" id="113540"/>
    <lineage>
        <taxon>Eukaryota</taxon>
        <taxon>Metazoa</taxon>
        <taxon>Chordata</taxon>
        <taxon>Craniata</taxon>
        <taxon>Vertebrata</taxon>
        <taxon>Euteleostomi</taxon>
        <taxon>Actinopterygii</taxon>
        <taxon>Neopterygii</taxon>
        <taxon>Teleostei</taxon>
        <taxon>Osteoglossocephala</taxon>
        <taxon>Osteoglossomorpha</taxon>
        <taxon>Osteoglossiformes</taxon>
        <taxon>Osteoglossidae</taxon>
        <taxon>Scleropages</taxon>
    </lineage>
</organism>
<sequence length="158" mass="16484">MQEKFAVGAAETEEDSVQGTRLGGTGTFKGTVKLEIRLTRAQTRGGGEGPQLTDGHGKVGVQLVREEGLGQLPEVQLQGPGDGVHVHLAHHHGHVLIRQLTGVKSSLQGLDVGGHPGDAVNAHFLHAPALNLLQTLAHNVGHLGALPPGTNANARTHY</sequence>
<accession>A0A8C9WMC2</accession>
<dbReference type="AlphaFoldDB" id="A0A8C9WMC2"/>
<evidence type="ECO:0000256" key="1">
    <source>
        <dbReference type="SAM" id="MobiDB-lite"/>
    </source>
</evidence>
<protein>
    <submittedName>
        <fullName evidence="2">Uncharacterized protein</fullName>
    </submittedName>
</protein>
<reference evidence="2 3" key="1">
    <citation type="submission" date="2019-04" db="EMBL/GenBank/DDBJ databases">
        <authorList>
            <consortium name="Wellcome Sanger Institute Data Sharing"/>
        </authorList>
    </citation>
    <scope>NUCLEOTIDE SEQUENCE [LARGE SCALE GENOMIC DNA]</scope>
</reference>
<dbReference type="OrthoDB" id="9632725at2759"/>
<reference evidence="2" key="2">
    <citation type="submission" date="2025-08" db="UniProtKB">
        <authorList>
            <consortium name="Ensembl"/>
        </authorList>
    </citation>
    <scope>IDENTIFICATION</scope>
</reference>
<keyword evidence="3" id="KW-1185">Reference proteome</keyword>
<evidence type="ECO:0000313" key="3">
    <source>
        <dbReference type="Proteomes" id="UP000694397"/>
    </source>
</evidence>
<dbReference type="Ensembl" id="ENSSFOT00015040124.1">
    <property type="protein sequence ID" value="ENSSFOP00015075875.1"/>
    <property type="gene ID" value="ENSSFOG00015027423.1"/>
</dbReference>
<feature type="region of interest" description="Disordered" evidence="1">
    <location>
        <begin position="1"/>
        <end position="24"/>
    </location>
</feature>
<dbReference type="Proteomes" id="UP000694397">
    <property type="component" value="Chromosome 6"/>
</dbReference>
<proteinExistence type="predicted"/>
<evidence type="ECO:0000313" key="2">
    <source>
        <dbReference type="Ensembl" id="ENSSFOP00015075875.1"/>
    </source>
</evidence>
<dbReference type="GeneTree" id="ENSGT01030000236219"/>
<reference evidence="2" key="3">
    <citation type="submission" date="2025-09" db="UniProtKB">
        <authorList>
            <consortium name="Ensembl"/>
        </authorList>
    </citation>
    <scope>IDENTIFICATION</scope>
</reference>